<reference evidence="1" key="1">
    <citation type="submission" date="2020-03" db="EMBL/GenBank/DDBJ databases">
        <title>The deep terrestrial virosphere.</title>
        <authorList>
            <person name="Holmfeldt K."/>
            <person name="Nilsson E."/>
            <person name="Simone D."/>
            <person name="Lopez-Fernandez M."/>
            <person name="Wu X."/>
            <person name="de Brujin I."/>
            <person name="Lundin D."/>
            <person name="Andersson A."/>
            <person name="Bertilsson S."/>
            <person name="Dopson M."/>
        </authorList>
    </citation>
    <scope>NUCLEOTIDE SEQUENCE</scope>
    <source>
        <strain evidence="1">MM415B01446</strain>
    </source>
</reference>
<protein>
    <submittedName>
        <fullName evidence="1">Uncharacterized protein</fullName>
    </submittedName>
</protein>
<accession>A0A6M3IMX8</accession>
<dbReference type="AlphaFoldDB" id="A0A6M3IMX8"/>
<sequence length="333" mass="38836">MIIRANHKEHFVTICNKTLRDPDLSWKARGLLAFFLTHDNNYQIRIDNLHLFSHCDGEASITSGIKELKAKGYMTFQRKQDPKTKTWQAGEWVILEEIPLAAGKPEPGKPRSRLSPVREYCLDIKKDQEEERPRRKKEQGKKGFLEAFDPLDLPKALHKHEPVREAWAEFVQHRREKGCKITPLAWKKLIKTMLPHSPEEIVAAINRSVESGWRGLFFRKTRPVAGVSTMLDLRGRLLADALDSLSIPYRSQDVTLFLRQMKTIHNDLPDNLTAMLDFDSWLEEWVEFFKGKQETFPASSFLQLGIGGVRWREFLSVCRRKHQYDFETGEWRP</sequence>
<gene>
    <name evidence="1" type="ORF">MM415B01446_0019</name>
</gene>
<name>A0A6M3IMX8_9ZZZZ</name>
<dbReference type="EMBL" id="MT141325">
    <property type="protein sequence ID" value="QJA58478.1"/>
    <property type="molecule type" value="Genomic_DNA"/>
</dbReference>
<organism evidence="1">
    <name type="scientific">viral metagenome</name>
    <dbReference type="NCBI Taxonomy" id="1070528"/>
    <lineage>
        <taxon>unclassified sequences</taxon>
        <taxon>metagenomes</taxon>
        <taxon>organismal metagenomes</taxon>
    </lineage>
</organism>
<evidence type="ECO:0000313" key="1">
    <source>
        <dbReference type="EMBL" id="QJA58478.1"/>
    </source>
</evidence>
<proteinExistence type="predicted"/>